<keyword evidence="3" id="KW-1185">Reference proteome</keyword>
<dbReference type="EMBL" id="JARKIB010000114">
    <property type="protein sequence ID" value="KAJ7737989.1"/>
    <property type="molecule type" value="Genomic_DNA"/>
</dbReference>
<gene>
    <name evidence="2" type="ORF">B0H16DRAFT_1466019</name>
</gene>
<evidence type="ECO:0000313" key="2">
    <source>
        <dbReference type="EMBL" id="KAJ7737989.1"/>
    </source>
</evidence>
<dbReference type="Proteomes" id="UP001215598">
    <property type="component" value="Unassembled WGS sequence"/>
</dbReference>
<reference evidence="2" key="1">
    <citation type="submission" date="2023-03" db="EMBL/GenBank/DDBJ databases">
        <title>Massive genome expansion in bonnet fungi (Mycena s.s.) driven by repeated elements and novel gene families across ecological guilds.</title>
        <authorList>
            <consortium name="Lawrence Berkeley National Laboratory"/>
            <person name="Harder C.B."/>
            <person name="Miyauchi S."/>
            <person name="Viragh M."/>
            <person name="Kuo A."/>
            <person name="Thoen E."/>
            <person name="Andreopoulos B."/>
            <person name="Lu D."/>
            <person name="Skrede I."/>
            <person name="Drula E."/>
            <person name="Henrissat B."/>
            <person name="Morin E."/>
            <person name="Kohler A."/>
            <person name="Barry K."/>
            <person name="LaButti K."/>
            <person name="Morin E."/>
            <person name="Salamov A."/>
            <person name="Lipzen A."/>
            <person name="Mereny Z."/>
            <person name="Hegedus B."/>
            <person name="Baldrian P."/>
            <person name="Stursova M."/>
            <person name="Weitz H."/>
            <person name="Taylor A."/>
            <person name="Grigoriev I.V."/>
            <person name="Nagy L.G."/>
            <person name="Martin F."/>
            <person name="Kauserud H."/>
        </authorList>
    </citation>
    <scope>NUCLEOTIDE SEQUENCE</scope>
    <source>
        <strain evidence="2">CBHHK182m</strain>
    </source>
</reference>
<protein>
    <submittedName>
        <fullName evidence="2">Uncharacterized protein</fullName>
    </submittedName>
</protein>
<evidence type="ECO:0000256" key="1">
    <source>
        <dbReference type="SAM" id="MobiDB-lite"/>
    </source>
</evidence>
<feature type="compositionally biased region" description="Basic and acidic residues" evidence="1">
    <location>
        <begin position="1"/>
        <end position="10"/>
    </location>
</feature>
<accession>A0AAD7MZV1</accession>
<proteinExistence type="predicted"/>
<dbReference type="AlphaFoldDB" id="A0AAD7MZV1"/>
<feature type="compositionally biased region" description="Low complexity" evidence="1">
    <location>
        <begin position="11"/>
        <end position="24"/>
    </location>
</feature>
<comment type="caution">
    <text evidence="2">The sequence shown here is derived from an EMBL/GenBank/DDBJ whole genome shotgun (WGS) entry which is preliminary data.</text>
</comment>
<feature type="region of interest" description="Disordered" evidence="1">
    <location>
        <begin position="1"/>
        <end position="31"/>
    </location>
</feature>
<evidence type="ECO:0000313" key="3">
    <source>
        <dbReference type="Proteomes" id="UP001215598"/>
    </source>
</evidence>
<organism evidence="2 3">
    <name type="scientific">Mycena metata</name>
    <dbReference type="NCBI Taxonomy" id="1033252"/>
    <lineage>
        <taxon>Eukaryota</taxon>
        <taxon>Fungi</taxon>
        <taxon>Dikarya</taxon>
        <taxon>Basidiomycota</taxon>
        <taxon>Agaricomycotina</taxon>
        <taxon>Agaricomycetes</taxon>
        <taxon>Agaricomycetidae</taxon>
        <taxon>Agaricales</taxon>
        <taxon>Marasmiineae</taxon>
        <taxon>Mycenaceae</taxon>
        <taxon>Mycena</taxon>
    </lineage>
</organism>
<name>A0AAD7MZV1_9AGAR</name>
<sequence length="200" mass="20400">MDLPKPEKNRSGASSAGMRAANAAEPLRDEKLVRELGDEEVGTFEVSEGEREDWGCAIFPFPLTSVLAATGAALTGGDCGSGVCEAAETKVVLYCTGRLSPSSATSTILAAGPRAPVVAMWDGRRGGPLPNGVVVGAGAFTLRAADAAIGVDATEGAGAAALFVFLCLGVLEEEARGAVAIFGSPVVWREGLALSEFIRC</sequence>